<feature type="region of interest" description="Disordered" evidence="1">
    <location>
        <begin position="388"/>
        <end position="409"/>
    </location>
</feature>
<dbReference type="Proteomes" id="UP001295469">
    <property type="component" value="Chromosome C05"/>
</dbReference>
<protein>
    <submittedName>
        <fullName evidence="2">(rape) hypothetical protein</fullName>
    </submittedName>
</protein>
<evidence type="ECO:0000256" key="1">
    <source>
        <dbReference type="SAM" id="MobiDB-lite"/>
    </source>
</evidence>
<proteinExistence type="predicted"/>
<reference evidence="2" key="1">
    <citation type="submission" date="2021-01" db="EMBL/GenBank/DDBJ databases">
        <authorList>
            <consortium name="Genoscope - CEA"/>
            <person name="William W."/>
        </authorList>
    </citation>
    <scope>NUCLEOTIDE SEQUENCE</scope>
</reference>
<dbReference type="AlphaFoldDB" id="A0A816L594"/>
<dbReference type="Gramene" id="CDX73283">
    <property type="protein sequence ID" value="CDX73283"/>
    <property type="gene ID" value="GSBRNA2T00106345001"/>
</dbReference>
<dbReference type="PANTHER" id="PTHR31973">
    <property type="entry name" value="POLYPROTEIN, PUTATIVE-RELATED"/>
    <property type="match status" value="1"/>
</dbReference>
<dbReference type="EMBL" id="HG994369">
    <property type="protein sequence ID" value="CAF1930376.1"/>
    <property type="molecule type" value="Genomic_DNA"/>
</dbReference>
<sequence>MAEKYNWVYVKVHRTLARSNNSDFNFTLSKVENVDSANEDNRVNDSYGSDSEVEERGGVIEQDDSFGVSDSEGGDSIVDKRNFHGGSHVPLIIASLECLELLLELTKRSTIAHDRGKVYFLTNSKIVDIYIEEFRINPNISTTQLQQKLQRRNINQFDDEQAQSFARLFDYVEELKSINSGSTVECEVLKDGWKGACRKIIHIDGCVLGMCTPTGKRNMRQMEELKKISVATYDDLKISQYCLWSRAFFTEYSSSDAIENNLGEPFNAAIRIARTKPVLKLIRDYEVRYFNDKFLICYAHPLKPINGMNMWKVITNVRINPPPFKKPPVRPPARHNKMYCKKHPFSKSPKNRPGRPHKEVIPHVSAGLFIHAPEGTLGRKWFASASQPEHDVPSLSSGLPKRGPGRPRKKLSEGVYIISFCSIIGNFWF</sequence>
<name>A0A816L594_BRANA</name>
<organism evidence="2">
    <name type="scientific">Brassica napus</name>
    <name type="common">Rape</name>
    <dbReference type="NCBI Taxonomy" id="3708"/>
    <lineage>
        <taxon>Eukaryota</taxon>
        <taxon>Viridiplantae</taxon>
        <taxon>Streptophyta</taxon>
        <taxon>Embryophyta</taxon>
        <taxon>Tracheophyta</taxon>
        <taxon>Spermatophyta</taxon>
        <taxon>Magnoliopsida</taxon>
        <taxon>eudicotyledons</taxon>
        <taxon>Gunneridae</taxon>
        <taxon>Pentapetalae</taxon>
        <taxon>rosids</taxon>
        <taxon>malvids</taxon>
        <taxon>Brassicales</taxon>
        <taxon>Brassicaceae</taxon>
        <taxon>Brassiceae</taxon>
        <taxon>Brassica</taxon>
    </lineage>
</organism>
<dbReference type="OMA" id="STIAHDR"/>
<feature type="region of interest" description="Disordered" evidence="1">
    <location>
        <begin position="37"/>
        <end position="71"/>
    </location>
</feature>
<gene>
    <name evidence="2" type="ORF">DARMORV10_C05P37980.1</name>
</gene>
<accession>A0A816L594</accession>
<dbReference type="PANTHER" id="PTHR31973:SF187">
    <property type="entry name" value="MUTATOR TRANSPOSASE MUDRA PROTEIN"/>
    <property type="match status" value="1"/>
</dbReference>
<evidence type="ECO:0000313" key="2">
    <source>
        <dbReference type="EMBL" id="CAF1930376.1"/>
    </source>
</evidence>